<evidence type="ECO:0000313" key="2">
    <source>
        <dbReference type="Proteomes" id="UP000516862"/>
    </source>
</evidence>
<sequence>MQHDSNVETPQAEIPEFLRCEPRTYKVKLNHWHEDTCDLELAEIEKQRQPDIFEVM</sequence>
<accession>A0A7H2PWT5</accession>
<proteinExistence type="predicted"/>
<organism evidence="1 2">
    <name type="scientific">Acinetobacter seifertii</name>
    <dbReference type="NCBI Taxonomy" id="1530123"/>
    <lineage>
        <taxon>Bacteria</taxon>
        <taxon>Pseudomonadati</taxon>
        <taxon>Pseudomonadota</taxon>
        <taxon>Gammaproteobacteria</taxon>
        <taxon>Moraxellales</taxon>
        <taxon>Moraxellaceae</taxon>
        <taxon>Acinetobacter</taxon>
        <taxon>Acinetobacter calcoaceticus/baumannii complex</taxon>
    </lineage>
</organism>
<reference evidence="1 2" key="2">
    <citation type="submission" date="2020-09" db="EMBL/GenBank/DDBJ databases">
        <authorList>
            <person name="Chen F.-J."/>
            <person name="Lee Y.-T."/>
        </authorList>
    </citation>
    <scope>NUCLEOTIDE SEQUENCE [LARGE SCALE GENOMIC DNA]</scope>
    <source>
        <strain evidence="1 2">AS73</strain>
    </source>
</reference>
<dbReference type="RefSeq" id="WP_162899025.1">
    <property type="nucleotide sequence ID" value="NZ_CP061561.1"/>
</dbReference>
<name>A0A7H2PWT5_9GAMM</name>
<dbReference type="Proteomes" id="UP000516862">
    <property type="component" value="Chromosome"/>
</dbReference>
<protein>
    <submittedName>
        <fullName evidence="1">Uncharacterized protein</fullName>
    </submittedName>
</protein>
<dbReference type="AlphaFoldDB" id="A0A7H2PWT5"/>
<dbReference type="EMBL" id="CP061561">
    <property type="protein sequence ID" value="QNX07318.1"/>
    <property type="molecule type" value="Genomic_DNA"/>
</dbReference>
<evidence type="ECO:0000313" key="1">
    <source>
        <dbReference type="EMBL" id="QNX07318.1"/>
    </source>
</evidence>
<gene>
    <name evidence="1" type="ORF">IC796_15470</name>
</gene>
<reference evidence="2" key="1">
    <citation type="submission" date="2020-09" db="EMBL/GenBank/DDBJ databases">
        <title>Clinical and molecular characterization of Acinetobacter seifertii in Taiwan.</title>
        <authorList>
            <person name="Li L.-H."/>
            <person name="Yang Y.-S."/>
            <person name="Sun J.-R."/>
            <person name="Huang T.-W."/>
            <person name="Huang W.-C."/>
            <person name="Wang Y.-C."/>
            <person name="Kuo T.-H."/>
            <person name="Kuo S.-C."/>
            <person name="Chen T.-L."/>
        </authorList>
    </citation>
    <scope>NUCLEOTIDE SEQUENCE [LARGE SCALE GENOMIC DNA]</scope>
    <source>
        <strain evidence="2">AS73</strain>
    </source>
</reference>